<evidence type="ECO:0000313" key="2">
    <source>
        <dbReference type="EMBL" id="KKU91729.1"/>
    </source>
</evidence>
<reference evidence="2 3" key="1">
    <citation type="journal article" date="2015" name="Nature">
        <title>rRNA introns, odd ribosomes, and small enigmatic genomes across a large radiation of phyla.</title>
        <authorList>
            <person name="Brown C.T."/>
            <person name="Hug L.A."/>
            <person name="Thomas B.C."/>
            <person name="Sharon I."/>
            <person name="Castelle C.J."/>
            <person name="Singh A."/>
            <person name="Wilkins M.J."/>
            <person name="Williams K.H."/>
            <person name="Banfield J.F."/>
        </authorList>
    </citation>
    <scope>NUCLEOTIDE SEQUENCE [LARGE SCALE GENOMIC DNA]</scope>
</reference>
<organism evidence="2 3">
    <name type="scientific">Candidatus Jorgensenbacteria bacterium GW2011_GWA1_48_11</name>
    <dbReference type="NCBI Taxonomy" id="1618660"/>
    <lineage>
        <taxon>Bacteria</taxon>
        <taxon>Candidatus Joergenseniibacteriota</taxon>
    </lineage>
</organism>
<evidence type="ECO:0000313" key="3">
    <source>
        <dbReference type="Proteomes" id="UP000034956"/>
    </source>
</evidence>
<name>A0A0G1UC90_9BACT</name>
<proteinExistence type="predicted"/>
<comment type="caution">
    <text evidence="2">The sequence shown here is derived from an EMBL/GenBank/DDBJ whole genome shotgun (WGS) entry which is preliminary data.</text>
</comment>
<gene>
    <name evidence="2" type="ORF">UY23_C0001G0335</name>
</gene>
<dbReference type="EMBL" id="LCPF01000001">
    <property type="protein sequence ID" value="KKU91729.1"/>
    <property type="molecule type" value="Genomic_DNA"/>
</dbReference>
<feature type="transmembrane region" description="Helical" evidence="1">
    <location>
        <begin position="29"/>
        <end position="55"/>
    </location>
</feature>
<accession>A0A0G1UC90</accession>
<dbReference type="AlphaFoldDB" id="A0A0G1UC90"/>
<evidence type="ECO:0000256" key="1">
    <source>
        <dbReference type="SAM" id="Phobius"/>
    </source>
</evidence>
<sequence length="161" mass="17188">MSSIYVLNFSDFWPIIPPSFKRSKRNGQIALPFILLVSGIIIEIAIAGSFVAYYLSASGLGVRLSLRAETAAKAGIDDAIVQIAQNKEYGASDVNYTLTVDSDSVAVAVSRTVNSAANIYLYTITATATAGTRQKKFVATVTVNQTTGQVQLQSEVETSVN</sequence>
<keyword evidence="1" id="KW-0812">Transmembrane</keyword>
<keyword evidence="1" id="KW-1133">Transmembrane helix</keyword>
<keyword evidence="1" id="KW-0472">Membrane</keyword>
<dbReference type="Proteomes" id="UP000034956">
    <property type="component" value="Unassembled WGS sequence"/>
</dbReference>
<protein>
    <submittedName>
        <fullName evidence="2">Uncharacterized protein</fullName>
    </submittedName>
</protein>